<evidence type="ECO:0000313" key="2">
    <source>
        <dbReference type="EMBL" id="QRW17762.1"/>
    </source>
</evidence>
<feature type="compositionally biased region" description="Polar residues" evidence="1">
    <location>
        <begin position="215"/>
        <end position="225"/>
    </location>
</feature>
<dbReference type="EMBL" id="CP059660">
    <property type="protein sequence ID" value="QRW17762.1"/>
    <property type="molecule type" value="Genomic_DNA"/>
</dbReference>
<evidence type="ECO:0008006" key="4">
    <source>
        <dbReference type="Google" id="ProtNLM"/>
    </source>
</evidence>
<organism evidence="2 3">
    <name type="scientific">Rhizoctonia solani</name>
    <dbReference type="NCBI Taxonomy" id="456999"/>
    <lineage>
        <taxon>Eukaryota</taxon>
        <taxon>Fungi</taxon>
        <taxon>Dikarya</taxon>
        <taxon>Basidiomycota</taxon>
        <taxon>Agaricomycotina</taxon>
        <taxon>Agaricomycetes</taxon>
        <taxon>Cantharellales</taxon>
        <taxon>Ceratobasidiaceae</taxon>
        <taxon>Rhizoctonia</taxon>
    </lineage>
</organism>
<name>A0A8H8NT60_9AGAM</name>
<feature type="compositionally biased region" description="Polar residues" evidence="1">
    <location>
        <begin position="343"/>
        <end position="352"/>
    </location>
</feature>
<feature type="region of interest" description="Disordered" evidence="1">
    <location>
        <begin position="16"/>
        <end position="36"/>
    </location>
</feature>
<dbReference type="Pfam" id="PF22586">
    <property type="entry name" value="ANCHR-like_BBOX"/>
    <property type="match status" value="1"/>
</dbReference>
<dbReference type="Proteomes" id="UP000650533">
    <property type="component" value="Chromosome 3"/>
</dbReference>
<dbReference type="RefSeq" id="XP_043177999.1">
    <property type="nucleotide sequence ID" value="XM_043322503.1"/>
</dbReference>
<proteinExistence type="predicted"/>
<dbReference type="SUPFAM" id="SSF57845">
    <property type="entry name" value="B-box zinc-binding domain"/>
    <property type="match status" value="1"/>
</dbReference>
<sequence>MPAFEELEARLAALRPVPMAEPIQSKDTTSNALGLDDEMMSKLRVLGIDPKNLGDMESGHDSEIERYLASDDWRSEATQSDRESSALTDNDISGLESPLSLDLSSPTTPLRTPLARLPDRNATLRPSDRNLFSLAQSISSENMFDSDRAESPAPIHHPPSGRRRQEALETLRRVKDGLRLEADSEDGDMSDSLGGQVELGPPGHTPPPSRMGRRGSNTPPHTLQTPRPKLACSPPASFSTASPIELDKGTDEPHTPPAASTQSLSQETEARTPGPINLRRHLPTVDTVETPGFRYSPDDSSIEDDLASALSSDMFNTPDKRTPTSPPHTPSEDEAQVARYASLLQNLASPSRQPADPFDDPLLNTPNRLPMPDSDSEDSKRTNSVFARLEGLHPQTGIPNVPLVTAKVPGAPKLDIEGWRVKRDDDPDSWCSICNADATLQCEEEPCDGDLYCKKCFTEGHPKDDLEMSQHKPKSWTPKDAKTPT</sequence>
<feature type="region of interest" description="Disordered" evidence="1">
    <location>
        <begin position="70"/>
        <end position="128"/>
    </location>
</feature>
<dbReference type="PANTHER" id="PTHR46603:SF1">
    <property type="entry name" value="ABSCISSION_NOCUT CHECKPOINT REGULATOR"/>
    <property type="match status" value="1"/>
</dbReference>
<dbReference type="AlphaFoldDB" id="A0A8H8NT60"/>
<feature type="region of interest" description="Disordered" evidence="1">
    <location>
        <begin position="142"/>
        <end position="404"/>
    </location>
</feature>
<reference evidence="2" key="1">
    <citation type="submission" date="2020-05" db="EMBL/GenBank/DDBJ databases">
        <title>Evolutionary and genomic comparisons of hybrid uninucleate and nonhybrid Rhizoctonia fungi.</title>
        <authorList>
            <person name="Li C."/>
            <person name="Chen X."/>
        </authorList>
    </citation>
    <scope>NUCLEOTIDE SEQUENCE</scope>
    <source>
        <strain evidence="2">AG-1 IA</strain>
    </source>
</reference>
<dbReference type="GeneID" id="67024966"/>
<dbReference type="InterPro" id="IPR044553">
    <property type="entry name" value="Bbox1_ANCHR"/>
</dbReference>
<evidence type="ECO:0000256" key="1">
    <source>
        <dbReference type="SAM" id="MobiDB-lite"/>
    </source>
</evidence>
<feature type="compositionally biased region" description="Low complexity" evidence="1">
    <location>
        <begin position="97"/>
        <end position="116"/>
    </location>
</feature>
<feature type="region of interest" description="Disordered" evidence="1">
    <location>
        <begin position="464"/>
        <end position="485"/>
    </location>
</feature>
<evidence type="ECO:0000313" key="3">
    <source>
        <dbReference type="Proteomes" id="UP000650533"/>
    </source>
</evidence>
<feature type="compositionally biased region" description="Basic and acidic residues" evidence="1">
    <location>
        <begin position="163"/>
        <end position="182"/>
    </location>
</feature>
<feature type="compositionally biased region" description="Basic and acidic residues" evidence="1">
    <location>
        <begin position="245"/>
        <end position="254"/>
    </location>
</feature>
<accession>A0A8H8NT60</accession>
<dbReference type="CDD" id="cd19817">
    <property type="entry name" value="Bbox1_ANCHR-like"/>
    <property type="match status" value="1"/>
</dbReference>
<protein>
    <recommendedName>
        <fullName evidence="4">Zinc finger FYVE domain-containing protein 19</fullName>
    </recommendedName>
</protein>
<gene>
    <name evidence="2" type="ORF">RhiXN_02686</name>
</gene>
<dbReference type="PANTHER" id="PTHR46603">
    <property type="entry name" value="ABSCISSION/NOCUT CHECKPOINT REGULATOR"/>
    <property type="match status" value="1"/>
</dbReference>
<dbReference type="KEGG" id="rsx:RhiXN_02686"/>
<feature type="compositionally biased region" description="Polar residues" evidence="1">
    <location>
        <begin position="258"/>
        <end position="267"/>
    </location>
</feature>
<feature type="compositionally biased region" description="Basic and acidic residues" evidence="1">
    <location>
        <begin position="70"/>
        <end position="84"/>
    </location>
</feature>